<evidence type="ECO:0000256" key="1">
    <source>
        <dbReference type="SAM" id="SignalP"/>
    </source>
</evidence>
<accession>A0A915N964</accession>
<dbReference type="Proteomes" id="UP000887561">
    <property type="component" value="Unplaced"/>
</dbReference>
<name>A0A915N964_MELJA</name>
<dbReference type="AlphaFoldDB" id="A0A915N964"/>
<protein>
    <submittedName>
        <fullName evidence="3">Uncharacterized protein</fullName>
    </submittedName>
</protein>
<evidence type="ECO:0000313" key="2">
    <source>
        <dbReference type="Proteomes" id="UP000887561"/>
    </source>
</evidence>
<proteinExistence type="predicted"/>
<keyword evidence="1" id="KW-0732">Signal</keyword>
<dbReference type="WBParaSite" id="scaffold9706_cov186.g14180">
    <property type="protein sequence ID" value="scaffold9706_cov186.g14180"/>
    <property type="gene ID" value="scaffold9706_cov186.g14180"/>
</dbReference>
<evidence type="ECO:0000313" key="3">
    <source>
        <dbReference type="WBParaSite" id="scaffold9706_cov186.g14180"/>
    </source>
</evidence>
<keyword evidence="2" id="KW-1185">Reference proteome</keyword>
<organism evidence="2 3">
    <name type="scientific">Meloidogyne javanica</name>
    <name type="common">Root-knot nematode worm</name>
    <dbReference type="NCBI Taxonomy" id="6303"/>
    <lineage>
        <taxon>Eukaryota</taxon>
        <taxon>Metazoa</taxon>
        <taxon>Ecdysozoa</taxon>
        <taxon>Nematoda</taxon>
        <taxon>Chromadorea</taxon>
        <taxon>Rhabditida</taxon>
        <taxon>Tylenchina</taxon>
        <taxon>Tylenchomorpha</taxon>
        <taxon>Tylenchoidea</taxon>
        <taxon>Meloidogynidae</taxon>
        <taxon>Meloidogyninae</taxon>
        <taxon>Meloidogyne</taxon>
        <taxon>Meloidogyne incognita group</taxon>
    </lineage>
</organism>
<feature type="chain" id="PRO_5037390106" evidence="1">
    <location>
        <begin position="28"/>
        <end position="637"/>
    </location>
</feature>
<reference evidence="3" key="1">
    <citation type="submission" date="2022-11" db="UniProtKB">
        <authorList>
            <consortium name="WormBaseParasite"/>
        </authorList>
    </citation>
    <scope>IDENTIFICATION</scope>
</reference>
<sequence>MANRMPLRAFLSILFLIFYSIITSKSSIDDPKFTSLSKVYKVRHKDMLNQNIPADNITNCKGILICYQSHLSLPSKRNWKPNKRFELTKKGKSQMCDNSQMGNSSEIKETKNGEWHGIVIIKKGKGILEVHSDIFPEGETLILREIKPYELISFLLGKDDSLKRKIINASNVDSNLFAGSRMNNEYLIDDYAGILALKLEMMLLLSKNIQTNNAETTLFFWKYVGNCLINEDLYKKKLNNEHNILEIYANIYEIGCIPEVYNKVHRNDLHKQCKEIDKKYNKDCEEGMWSKLTICYESKLDPNILDDVTDDRIKLRNIPYSGYGRKCSKSGQHGIEVRVCARRNSFLRDNDNNNEALSLLGLDMDLWNEGSTILDNMEVQDMPCHLILKFNQNKINASSQCIKNNPKSDFAKSCSNKGPGRHGIEFRVFATRVGFKIFKNEGSYQVTYRVDVIIGFSFSEYTIKFGKIISASGKYLKDGFLWPIEISPIILSISIGNSENKFAVLIDELNNVVYDYGRAVLANFGEKNIKEILNKEGALAMVGPDMNLNDKKIDANSIDILYVSQKVYEATLNLELNGKRMNERFDCYKRPRNLCDILGLEKFKELNNAFDELKELKKTCPCRDDEPRPSHIQNINN</sequence>
<feature type="signal peptide" evidence="1">
    <location>
        <begin position="1"/>
        <end position="27"/>
    </location>
</feature>